<evidence type="ECO:0000313" key="10">
    <source>
        <dbReference type="EMBL" id="CAB4621122.1"/>
    </source>
</evidence>
<dbReference type="Pfam" id="PF00383">
    <property type="entry name" value="dCMP_cyt_deam_1"/>
    <property type="match status" value="1"/>
</dbReference>
<dbReference type="AlphaFoldDB" id="A0A6J6I3V3"/>
<evidence type="ECO:0000256" key="8">
    <source>
        <dbReference type="ARBA" id="ARBA00023268"/>
    </source>
</evidence>
<evidence type="ECO:0000259" key="9">
    <source>
        <dbReference type="PROSITE" id="PS51747"/>
    </source>
</evidence>
<dbReference type="InterPro" id="IPR002734">
    <property type="entry name" value="RibDG_C"/>
</dbReference>
<dbReference type="NCBIfam" id="TIGR00326">
    <property type="entry name" value="eubact_ribD"/>
    <property type="match status" value="1"/>
</dbReference>
<accession>A0A6J6I3V3</accession>
<dbReference type="PIRSF" id="PIRSF006769">
    <property type="entry name" value="RibD"/>
    <property type="match status" value="1"/>
</dbReference>
<dbReference type="GO" id="GO:0008270">
    <property type="term" value="F:zinc ion binding"/>
    <property type="evidence" value="ECO:0007669"/>
    <property type="project" value="InterPro"/>
</dbReference>
<dbReference type="InterPro" id="IPR050765">
    <property type="entry name" value="Riboflavin_Biosynth_HTPR"/>
</dbReference>
<keyword evidence="8" id="KW-0511">Multifunctional enzyme</keyword>
<dbReference type="SUPFAM" id="SSF53927">
    <property type="entry name" value="Cytidine deaminase-like"/>
    <property type="match status" value="1"/>
</dbReference>
<evidence type="ECO:0000256" key="3">
    <source>
        <dbReference type="ARBA" id="ARBA00022619"/>
    </source>
</evidence>
<dbReference type="PANTHER" id="PTHR38011:SF7">
    <property type="entry name" value="2,5-DIAMINO-6-RIBOSYLAMINO-4(3H)-PYRIMIDINONE 5'-PHOSPHATE REDUCTASE"/>
    <property type="match status" value="1"/>
</dbReference>
<evidence type="ECO:0000256" key="1">
    <source>
        <dbReference type="ARBA" id="ARBA00004882"/>
    </source>
</evidence>
<dbReference type="PROSITE" id="PS51747">
    <property type="entry name" value="CYT_DCMP_DEAMINASES_2"/>
    <property type="match status" value="1"/>
</dbReference>
<evidence type="ECO:0000256" key="4">
    <source>
        <dbReference type="ARBA" id="ARBA00022723"/>
    </source>
</evidence>
<keyword evidence="4" id="KW-0479">Metal-binding</keyword>
<keyword evidence="7" id="KW-0560">Oxidoreductase</keyword>
<comment type="pathway">
    <text evidence="2">Cofactor biosynthesis; riboflavin biosynthesis; 5-amino-6-(D-ribitylamino)uracil from GTP: step 3/4.</text>
</comment>
<dbReference type="Gene3D" id="3.40.430.10">
    <property type="entry name" value="Dihydrofolate Reductase, subunit A"/>
    <property type="match status" value="2"/>
</dbReference>
<sequence>MARMGQALAVAATVRRRVAPRPWVGAVVVPAGQPDHAGFVGATDGQAGPHAEVVALAAAGDEARDGTLFVTLEPCSHHGLTPPCAEAVIAAGITRVVVALTDPDPKVAGSGIELLRAAGIEVEIGIGSAEAGIQLAPYLHHRRTGRPLVILKLAATLDGRTAAPDGTSQWITGEEARLDAHRLRAECGAILVGAGTVRDDDPSLTVRLPGSERDGRDIDPLRVVLGSAPADAAVRPCLEFSGDLGSILDDLGGRGILQVLVEGGAGVAHAFHEARLVDRYVLYLAPALFGGDDARGLFAGSGAASLGDLWRGRIVDLRRLGDDLRVDLEAN</sequence>
<dbReference type="PROSITE" id="PS00903">
    <property type="entry name" value="CYT_DCMP_DEAMINASES_1"/>
    <property type="match status" value="1"/>
</dbReference>
<dbReference type="PANTHER" id="PTHR38011">
    <property type="entry name" value="DIHYDROFOLATE REDUCTASE FAMILY PROTEIN (AFU_ORTHOLOGUE AFUA_8G06820)"/>
    <property type="match status" value="1"/>
</dbReference>
<dbReference type="EMBL" id="CAEZUP010000102">
    <property type="protein sequence ID" value="CAB4621122.1"/>
    <property type="molecule type" value="Genomic_DNA"/>
</dbReference>
<organism evidence="10">
    <name type="scientific">freshwater metagenome</name>
    <dbReference type="NCBI Taxonomy" id="449393"/>
    <lineage>
        <taxon>unclassified sequences</taxon>
        <taxon>metagenomes</taxon>
        <taxon>ecological metagenomes</taxon>
    </lineage>
</organism>
<gene>
    <name evidence="10" type="ORF">UFOPK1835_01793</name>
</gene>
<protein>
    <submittedName>
        <fullName evidence="10">Unannotated protein</fullName>
    </submittedName>
</protein>
<dbReference type="GO" id="GO:0008703">
    <property type="term" value="F:5-amino-6-(5-phosphoribosylamino)uracil reductase activity"/>
    <property type="evidence" value="ECO:0007669"/>
    <property type="project" value="InterPro"/>
</dbReference>
<comment type="pathway">
    <text evidence="1">Cofactor biosynthesis; riboflavin biosynthesis; 5-amino-6-(D-ribitylamino)uracil from GTP: step 2/4.</text>
</comment>
<dbReference type="InterPro" id="IPR016193">
    <property type="entry name" value="Cytidine_deaminase-like"/>
</dbReference>
<dbReference type="Pfam" id="PF01872">
    <property type="entry name" value="RibD_C"/>
    <property type="match status" value="1"/>
</dbReference>
<evidence type="ECO:0000256" key="6">
    <source>
        <dbReference type="ARBA" id="ARBA00022857"/>
    </source>
</evidence>
<keyword evidence="3" id="KW-0686">Riboflavin biosynthesis</keyword>
<evidence type="ECO:0000256" key="2">
    <source>
        <dbReference type="ARBA" id="ARBA00004910"/>
    </source>
</evidence>
<keyword evidence="5" id="KW-0862">Zinc</keyword>
<name>A0A6J6I3V3_9ZZZZ</name>
<dbReference type="GO" id="GO:0008835">
    <property type="term" value="F:diaminohydroxyphosphoribosylaminopyrimidine deaminase activity"/>
    <property type="evidence" value="ECO:0007669"/>
    <property type="project" value="InterPro"/>
</dbReference>
<dbReference type="Gene3D" id="3.40.140.10">
    <property type="entry name" value="Cytidine Deaminase, domain 2"/>
    <property type="match status" value="1"/>
</dbReference>
<dbReference type="SUPFAM" id="SSF53597">
    <property type="entry name" value="Dihydrofolate reductase-like"/>
    <property type="match status" value="1"/>
</dbReference>
<dbReference type="InterPro" id="IPR004794">
    <property type="entry name" value="Eubact_RibD"/>
</dbReference>
<dbReference type="InterPro" id="IPR016192">
    <property type="entry name" value="APOBEC/CMP_deaminase_Zn-bd"/>
</dbReference>
<dbReference type="GO" id="GO:0009231">
    <property type="term" value="P:riboflavin biosynthetic process"/>
    <property type="evidence" value="ECO:0007669"/>
    <property type="project" value="UniProtKB-UniPathway"/>
</dbReference>
<dbReference type="CDD" id="cd01284">
    <property type="entry name" value="Riboflavin_deaminase-reductase"/>
    <property type="match status" value="1"/>
</dbReference>
<dbReference type="UniPathway" id="UPA00275">
    <property type="reaction ID" value="UER00401"/>
</dbReference>
<keyword evidence="6" id="KW-0521">NADP</keyword>
<evidence type="ECO:0000256" key="5">
    <source>
        <dbReference type="ARBA" id="ARBA00022833"/>
    </source>
</evidence>
<reference evidence="10" key="1">
    <citation type="submission" date="2020-05" db="EMBL/GenBank/DDBJ databases">
        <authorList>
            <person name="Chiriac C."/>
            <person name="Salcher M."/>
            <person name="Ghai R."/>
            <person name="Kavagutti S V."/>
        </authorList>
    </citation>
    <scope>NUCLEOTIDE SEQUENCE</scope>
</reference>
<evidence type="ECO:0000256" key="7">
    <source>
        <dbReference type="ARBA" id="ARBA00023002"/>
    </source>
</evidence>
<proteinExistence type="predicted"/>
<dbReference type="InterPro" id="IPR002125">
    <property type="entry name" value="CMP_dCMP_dom"/>
</dbReference>
<feature type="domain" description="CMP/dCMP-type deaminase" evidence="9">
    <location>
        <begin position="1"/>
        <end position="123"/>
    </location>
</feature>
<dbReference type="InterPro" id="IPR024072">
    <property type="entry name" value="DHFR-like_dom_sf"/>
</dbReference>